<evidence type="ECO:0008006" key="4">
    <source>
        <dbReference type="Google" id="ProtNLM"/>
    </source>
</evidence>
<sequence>MTNHVTLSRGERLLWAGRPHAVWRHTADRRLVLLGLFLVGWAAVAILISTAPNIVEDPPGAKPIMLFAAIVTASIGLFLGMIGLLSGHRRLRRTEYVLTDRRLIVTTTHAHSVDTTTELLRGLPAPVTSMSLRRGWGTVQFGEGGDREHPVLYAIDGARRVQDLIVAAQAVLARSNATERGTASNN</sequence>
<dbReference type="RefSeq" id="WP_130346123.1">
    <property type="nucleotide sequence ID" value="NZ_SGWQ01000008.1"/>
</dbReference>
<accession>A0A4Q7KJ76</accession>
<name>A0A4Q7KJ76_9PSEU</name>
<keyword evidence="1" id="KW-0472">Membrane</keyword>
<dbReference type="EMBL" id="SGWQ01000008">
    <property type="protein sequence ID" value="RZS34654.1"/>
    <property type="molecule type" value="Genomic_DNA"/>
</dbReference>
<evidence type="ECO:0000313" key="3">
    <source>
        <dbReference type="Proteomes" id="UP000294257"/>
    </source>
</evidence>
<feature type="transmembrane region" description="Helical" evidence="1">
    <location>
        <begin position="64"/>
        <end position="85"/>
    </location>
</feature>
<evidence type="ECO:0000256" key="1">
    <source>
        <dbReference type="SAM" id="Phobius"/>
    </source>
</evidence>
<comment type="caution">
    <text evidence="2">The sequence shown here is derived from an EMBL/GenBank/DDBJ whole genome shotgun (WGS) entry which is preliminary data.</text>
</comment>
<keyword evidence="1" id="KW-0812">Transmembrane</keyword>
<proteinExistence type="predicted"/>
<feature type="transmembrane region" description="Helical" evidence="1">
    <location>
        <begin position="31"/>
        <end position="52"/>
    </location>
</feature>
<protein>
    <recommendedName>
        <fullName evidence="4">PH (Pleckstrin Homology) domain-containing protein</fullName>
    </recommendedName>
</protein>
<keyword evidence="1" id="KW-1133">Transmembrane helix</keyword>
<gene>
    <name evidence="2" type="ORF">EV193_1082</name>
</gene>
<keyword evidence="3" id="KW-1185">Reference proteome</keyword>
<dbReference type="Proteomes" id="UP000294257">
    <property type="component" value="Unassembled WGS sequence"/>
</dbReference>
<reference evidence="2 3" key="1">
    <citation type="submission" date="2019-02" db="EMBL/GenBank/DDBJ databases">
        <title>Genomic Encyclopedia of Type Strains, Phase IV (KMG-IV): sequencing the most valuable type-strain genomes for metagenomic binning, comparative biology and taxonomic classification.</title>
        <authorList>
            <person name="Goeker M."/>
        </authorList>
    </citation>
    <scope>NUCLEOTIDE SEQUENCE [LARGE SCALE GENOMIC DNA]</scope>
    <source>
        <strain evidence="2 3">DSM 101727</strain>
    </source>
</reference>
<evidence type="ECO:0000313" key="2">
    <source>
        <dbReference type="EMBL" id="RZS34654.1"/>
    </source>
</evidence>
<dbReference type="AlphaFoldDB" id="A0A4Q7KJ76"/>
<organism evidence="2 3">
    <name type="scientific">Herbihabitans rhizosphaerae</name>
    <dbReference type="NCBI Taxonomy" id="1872711"/>
    <lineage>
        <taxon>Bacteria</taxon>
        <taxon>Bacillati</taxon>
        <taxon>Actinomycetota</taxon>
        <taxon>Actinomycetes</taxon>
        <taxon>Pseudonocardiales</taxon>
        <taxon>Pseudonocardiaceae</taxon>
        <taxon>Herbihabitans</taxon>
    </lineage>
</organism>